<keyword evidence="5 8" id="KW-0812">Transmembrane</keyword>
<name>A0A916J2R3_9PROT</name>
<feature type="transmembrane region" description="Helical" evidence="8">
    <location>
        <begin position="226"/>
        <end position="244"/>
    </location>
</feature>
<gene>
    <name evidence="9" type="ORF">GTOL_10635</name>
</gene>
<keyword evidence="4 8" id="KW-1003">Cell membrane</keyword>
<evidence type="ECO:0000256" key="6">
    <source>
        <dbReference type="ARBA" id="ARBA00022989"/>
    </source>
</evidence>
<evidence type="ECO:0000256" key="8">
    <source>
        <dbReference type="RuleBase" id="RU363041"/>
    </source>
</evidence>
<feature type="transmembrane region" description="Helical" evidence="8">
    <location>
        <begin position="98"/>
        <end position="117"/>
    </location>
</feature>
<evidence type="ECO:0000256" key="3">
    <source>
        <dbReference type="ARBA" id="ARBA00022448"/>
    </source>
</evidence>
<keyword evidence="10" id="KW-1185">Reference proteome</keyword>
<keyword evidence="6 8" id="KW-1133">Transmembrane helix</keyword>
<comment type="similarity">
    <text evidence="2 8">Belongs to the 4-toluene sulfonate uptake permease (TSUP) (TC 2.A.102) family.</text>
</comment>
<feature type="transmembrane region" description="Helical" evidence="8">
    <location>
        <begin position="202"/>
        <end position="220"/>
    </location>
</feature>
<evidence type="ECO:0000313" key="9">
    <source>
        <dbReference type="EMBL" id="CAG4882753.1"/>
    </source>
</evidence>
<evidence type="ECO:0000256" key="1">
    <source>
        <dbReference type="ARBA" id="ARBA00004651"/>
    </source>
</evidence>
<accession>A0A916J2R3</accession>
<proteinExistence type="inferred from homology"/>
<protein>
    <recommendedName>
        <fullName evidence="8">Probable membrane transporter protein</fullName>
    </recommendedName>
</protein>
<evidence type="ECO:0000256" key="5">
    <source>
        <dbReference type="ARBA" id="ARBA00022692"/>
    </source>
</evidence>
<organism evidence="9 10">
    <name type="scientific">Georgfuchsia toluolica</name>
    <dbReference type="NCBI Taxonomy" id="424218"/>
    <lineage>
        <taxon>Bacteria</taxon>
        <taxon>Pseudomonadati</taxon>
        <taxon>Pseudomonadota</taxon>
        <taxon>Betaproteobacteria</taxon>
        <taxon>Nitrosomonadales</taxon>
        <taxon>Sterolibacteriaceae</taxon>
        <taxon>Georgfuchsia</taxon>
    </lineage>
</organism>
<reference evidence="9" key="1">
    <citation type="submission" date="2021-04" db="EMBL/GenBank/DDBJ databases">
        <authorList>
            <person name="Hornung B."/>
        </authorList>
    </citation>
    <scope>NUCLEOTIDE SEQUENCE</scope>
    <source>
        <strain evidence="9">G5G6</strain>
    </source>
</reference>
<dbReference type="InterPro" id="IPR002781">
    <property type="entry name" value="TM_pro_TauE-like"/>
</dbReference>
<keyword evidence="7 8" id="KW-0472">Membrane</keyword>
<dbReference type="Pfam" id="PF01925">
    <property type="entry name" value="TauE"/>
    <property type="match status" value="1"/>
</dbReference>
<dbReference type="RefSeq" id="WP_220634796.1">
    <property type="nucleotide sequence ID" value="NZ_CAJQUM010000001.1"/>
</dbReference>
<dbReference type="AlphaFoldDB" id="A0A916J2R3"/>
<sequence length="250" mass="26798">MIADPNFYFFAVPAVLLTGVSKGGFGGAFSGVAVPLMALAISPLQAAAVMLPVLCLMDLFGVRPYLGKWDTANLRIIVPGSLIGIALGTLTFGLLSDYVIRMMIGSITILFVLNGWLGLASRQVKRGRSAVRGTCWASISGFTSFLAHTGGPPIMMYLLPQQMEKVAYVATINLFFLIANAVKVLAYAGLGQLSLANLSTSIVLSPLVPLGVWMGLWLQSKVNQVWFYRIAQTCLFLTGIQLIYQGINSG</sequence>
<evidence type="ECO:0000256" key="2">
    <source>
        <dbReference type="ARBA" id="ARBA00009142"/>
    </source>
</evidence>
<dbReference type="EMBL" id="CAJQUM010000001">
    <property type="protein sequence ID" value="CAG4882753.1"/>
    <property type="molecule type" value="Genomic_DNA"/>
</dbReference>
<dbReference type="InterPro" id="IPR052017">
    <property type="entry name" value="TSUP"/>
</dbReference>
<dbReference type="GO" id="GO:0005886">
    <property type="term" value="C:plasma membrane"/>
    <property type="evidence" value="ECO:0007669"/>
    <property type="project" value="UniProtKB-SubCell"/>
</dbReference>
<dbReference type="Proteomes" id="UP000742786">
    <property type="component" value="Unassembled WGS sequence"/>
</dbReference>
<comment type="subcellular location">
    <subcellularLocation>
        <location evidence="1 8">Cell membrane</location>
        <topology evidence="1 8">Multi-pass membrane protein</topology>
    </subcellularLocation>
</comment>
<feature type="transmembrane region" description="Helical" evidence="8">
    <location>
        <begin position="129"/>
        <end position="147"/>
    </location>
</feature>
<feature type="transmembrane region" description="Helical" evidence="8">
    <location>
        <begin position="72"/>
        <end position="92"/>
    </location>
</feature>
<feature type="transmembrane region" description="Helical" evidence="8">
    <location>
        <begin position="7"/>
        <end position="30"/>
    </location>
</feature>
<evidence type="ECO:0000256" key="7">
    <source>
        <dbReference type="ARBA" id="ARBA00023136"/>
    </source>
</evidence>
<dbReference type="PANTHER" id="PTHR30269:SF37">
    <property type="entry name" value="MEMBRANE TRANSPORTER PROTEIN"/>
    <property type="match status" value="1"/>
</dbReference>
<evidence type="ECO:0000256" key="4">
    <source>
        <dbReference type="ARBA" id="ARBA00022475"/>
    </source>
</evidence>
<feature type="transmembrane region" description="Helical" evidence="8">
    <location>
        <begin position="36"/>
        <end position="60"/>
    </location>
</feature>
<keyword evidence="3" id="KW-0813">Transport</keyword>
<dbReference type="PANTHER" id="PTHR30269">
    <property type="entry name" value="TRANSMEMBRANE PROTEIN YFCA"/>
    <property type="match status" value="1"/>
</dbReference>
<feature type="transmembrane region" description="Helical" evidence="8">
    <location>
        <begin position="167"/>
        <end position="190"/>
    </location>
</feature>
<comment type="caution">
    <text evidence="9">The sequence shown here is derived from an EMBL/GenBank/DDBJ whole genome shotgun (WGS) entry which is preliminary data.</text>
</comment>
<evidence type="ECO:0000313" key="10">
    <source>
        <dbReference type="Proteomes" id="UP000742786"/>
    </source>
</evidence>